<comment type="caution">
    <text evidence="2">The sequence shown here is derived from an EMBL/GenBank/DDBJ whole genome shotgun (WGS) entry which is preliminary data.</text>
</comment>
<keyword evidence="1" id="KW-1133">Transmembrane helix</keyword>
<evidence type="ECO:0000313" key="3">
    <source>
        <dbReference type="Proteomes" id="UP000542674"/>
    </source>
</evidence>
<evidence type="ECO:0000256" key="1">
    <source>
        <dbReference type="SAM" id="Phobius"/>
    </source>
</evidence>
<dbReference type="AlphaFoldDB" id="A0A7W7T4Z6"/>
<accession>A0A7W7T4Z6</accession>
<sequence length="62" mass="6621">MPYEEKGLRVFLVTAVAGYAGYLALAFLDAAHFWIATAIRTSFVLASVTAAAVKPAAYRKGL</sequence>
<organism evidence="2 3">
    <name type="scientific">Saccharothrix violaceirubra</name>
    <dbReference type="NCBI Taxonomy" id="413306"/>
    <lineage>
        <taxon>Bacteria</taxon>
        <taxon>Bacillati</taxon>
        <taxon>Actinomycetota</taxon>
        <taxon>Actinomycetes</taxon>
        <taxon>Pseudonocardiales</taxon>
        <taxon>Pseudonocardiaceae</taxon>
        <taxon>Saccharothrix</taxon>
    </lineage>
</organism>
<keyword evidence="3" id="KW-1185">Reference proteome</keyword>
<protein>
    <submittedName>
        <fullName evidence="2">Uncharacterized protein</fullName>
    </submittedName>
</protein>
<proteinExistence type="predicted"/>
<feature type="transmembrane region" description="Helical" evidence="1">
    <location>
        <begin position="7"/>
        <end position="27"/>
    </location>
</feature>
<evidence type="ECO:0000313" key="2">
    <source>
        <dbReference type="EMBL" id="MBB4966684.1"/>
    </source>
</evidence>
<name>A0A7W7T4Z6_9PSEU</name>
<dbReference type="Proteomes" id="UP000542674">
    <property type="component" value="Unassembled WGS sequence"/>
</dbReference>
<reference evidence="2 3" key="1">
    <citation type="submission" date="2020-08" db="EMBL/GenBank/DDBJ databases">
        <title>Sequencing the genomes of 1000 actinobacteria strains.</title>
        <authorList>
            <person name="Klenk H.-P."/>
        </authorList>
    </citation>
    <scope>NUCLEOTIDE SEQUENCE [LARGE SCALE GENOMIC DNA]</scope>
    <source>
        <strain evidence="2 3">DSM 45084</strain>
    </source>
</reference>
<dbReference type="EMBL" id="JACHJS010000001">
    <property type="protein sequence ID" value="MBB4966684.1"/>
    <property type="molecule type" value="Genomic_DNA"/>
</dbReference>
<keyword evidence="1" id="KW-0812">Transmembrane</keyword>
<gene>
    <name evidence="2" type="ORF">F4559_004043</name>
</gene>
<dbReference type="RefSeq" id="WP_184670858.1">
    <property type="nucleotide sequence ID" value="NZ_BAABAI010000022.1"/>
</dbReference>
<keyword evidence="1" id="KW-0472">Membrane</keyword>
<feature type="transmembrane region" description="Helical" evidence="1">
    <location>
        <begin position="33"/>
        <end position="53"/>
    </location>
</feature>